<keyword evidence="3" id="KW-0805">Transcription regulation</keyword>
<evidence type="ECO:0000259" key="8">
    <source>
        <dbReference type="Pfam" id="PF20998"/>
    </source>
</evidence>
<dbReference type="PANTHER" id="PTHR15633:SF2">
    <property type="entry name" value="NUCLEOLAR PROTEIN 11"/>
    <property type="match status" value="1"/>
</dbReference>
<keyword evidence="4" id="KW-0010">Activator</keyword>
<comment type="subcellular location">
    <subcellularLocation>
        <location evidence="1">Nucleus</location>
        <location evidence="1">Nucleolus</location>
    </subcellularLocation>
</comment>
<proteinExistence type="predicted"/>
<keyword evidence="2" id="KW-0698">rRNA processing</keyword>
<feature type="domain" description="Nucleolar protein 11 C-terminal" evidence="8">
    <location>
        <begin position="390"/>
        <end position="607"/>
    </location>
</feature>
<keyword evidence="6" id="KW-0539">Nucleus</keyword>
<dbReference type="OrthoDB" id="6502630at2759"/>
<evidence type="ECO:0000313" key="9">
    <source>
        <dbReference type="EMBL" id="OAD60745.1"/>
    </source>
</evidence>
<dbReference type="GO" id="GO:0005730">
    <property type="term" value="C:nucleolus"/>
    <property type="evidence" value="ECO:0007669"/>
    <property type="project" value="UniProtKB-SubCell"/>
</dbReference>
<evidence type="ECO:0000256" key="6">
    <source>
        <dbReference type="ARBA" id="ARBA00023242"/>
    </source>
</evidence>
<reference evidence="9 10" key="1">
    <citation type="submission" date="2015-07" db="EMBL/GenBank/DDBJ databases">
        <title>The genome of Eufriesea mexicana.</title>
        <authorList>
            <person name="Pan H."/>
            <person name="Kapheim K."/>
        </authorList>
    </citation>
    <scope>NUCLEOTIDE SEQUENCE [LARGE SCALE GENOMIC DNA]</scope>
    <source>
        <strain evidence="9">0111107269</strain>
        <tissue evidence="9">Whole body</tissue>
    </source>
</reference>
<organism evidence="9 10">
    <name type="scientific">Eufriesea mexicana</name>
    <dbReference type="NCBI Taxonomy" id="516756"/>
    <lineage>
        <taxon>Eukaryota</taxon>
        <taxon>Metazoa</taxon>
        <taxon>Ecdysozoa</taxon>
        <taxon>Arthropoda</taxon>
        <taxon>Hexapoda</taxon>
        <taxon>Insecta</taxon>
        <taxon>Pterygota</taxon>
        <taxon>Neoptera</taxon>
        <taxon>Endopterygota</taxon>
        <taxon>Hymenoptera</taxon>
        <taxon>Apocrita</taxon>
        <taxon>Aculeata</taxon>
        <taxon>Apoidea</taxon>
        <taxon>Anthophila</taxon>
        <taxon>Apidae</taxon>
        <taxon>Eufriesea</taxon>
    </lineage>
</organism>
<dbReference type="Proteomes" id="UP000250275">
    <property type="component" value="Unassembled WGS sequence"/>
</dbReference>
<keyword evidence="5" id="KW-0804">Transcription</keyword>
<dbReference type="Pfam" id="PF20998">
    <property type="entry name" value="Nol11_C"/>
    <property type="match status" value="1"/>
</dbReference>
<evidence type="ECO:0000259" key="7">
    <source>
        <dbReference type="Pfam" id="PF08168"/>
    </source>
</evidence>
<accession>A0A310SU28</accession>
<dbReference type="GO" id="GO:0003723">
    <property type="term" value="F:RNA binding"/>
    <property type="evidence" value="ECO:0007669"/>
    <property type="project" value="TreeGrafter"/>
</dbReference>
<evidence type="ECO:0000256" key="1">
    <source>
        <dbReference type="ARBA" id="ARBA00004604"/>
    </source>
</evidence>
<evidence type="ECO:0000256" key="5">
    <source>
        <dbReference type="ARBA" id="ARBA00023163"/>
    </source>
</evidence>
<evidence type="ECO:0000313" key="10">
    <source>
        <dbReference type="Proteomes" id="UP000250275"/>
    </source>
</evidence>
<feature type="domain" description="Nucleolar protein 11 N-terminal" evidence="7">
    <location>
        <begin position="1"/>
        <end position="326"/>
    </location>
</feature>
<dbReference type="EMBL" id="KQ760382">
    <property type="protein sequence ID" value="OAD60745.1"/>
    <property type="molecule type" value="Genomic_DNA"/>
</dbReference>
<evidence type="ECO:0000256" key="3">
    <source>
        <dbReference type="ARBA" id="ARBA00023015"/>
    </source>
</evidence>
<evidence type="ECO:0000256" key="2">
    <source>
        <dbReference type="ARBA" id="ARBA00022552"/>
    </source>
</evidence>
<name>A0A310SU28_9HYME</name>
<dbReference type="Pfam" id="PF08168">
    <property type="entry name" value="NOL11_N"/>
    <property type="match status" value="1"/>
</dbReference>
<protein>
    <submittedName>
        <fullName evidence="9">Nucleolar protein 11</fullName>
    </submittedName>
</protein>
<gene>
    <name evidence="9" type="ORF">WN48_05307</name>
</gene>
<dbReference type="GO" id="GO:0030490">
    <property type="term" value="P:maturation of SSU-rRNA"/>
    <property type="evidence" value="ECO:0007669"/>
    <property type="project" value="InterPro"/>
</dbReference>
<dbReference type="AlphaFoldDB" id="A0A310SU28"/>
<evidence type="ECO:0000256" key="4">
    <source>
        <dbReference type="ARBA" id="ARBA00023159"/>
    </source>
</evidence>
<dbReference type="PANTHER" id="PTHR15633">
    <property type="entry name" value="NUCLEOLAR PROTEIN 11"/>
    <property type="match status" value="1"/>
</dbReference>
<sequence length="607" mass="69929">MAKLYSYYTLCPLIDQQNLLGVERDSESGCAIVTLGRNIVIRYKLQDLKQLSSWTSKDRLTTQVIYDETTRQYAAIFNEKKIRLWSAEETDLNNIKAYKFQSALHTILTLKDCSPVLVRKDGCTASLERAIQNRKSWSKVGILNANEKILDCHLIRTGDKINLCMLTEIDGTYKCVVVRLNNETYSEEIDYIKRMELKRRSEELVGHTVLQAKNKACLLTLWSHGRLYSHPLMETNSENGLSTLIGIISNINTKHPVVMTSLNEATIAVYGADISEEGSVLMIYNVQFKLIQDAQKLKLYTKDAKLWKIEDKLLLAANRHLAIAPYHLAPQKIATLLGSSLRFRNDDENVEDNDIVVVQESTIAHWEKNGTTFVKQITQKLPIKLSKQISSYINEGLSDAAIQEILIPQLIESKDVEAIIWCLNNFKDLPERLLIDLLIFSLRNPDETFLPLQNGTTDNLPTTKNIYSRNNFLDKIFSLTYSNISLSSYLKSSLNFDEILRLLQYLIQKLDAQDFCYDIVQQPTDKQLYEWSSLLLESHYQHYVLSRDPEVSTLLNKLNYVLDDHLQVFKDMENMRPILKRTISGKSSKLLQKNRNKFYTIEEIKLY</sequence>
<dbReference type="InterPro" id="IPR042859">
    <property type="entry name" value="NOL11"/>
</dbReference>
<keyword evidence="10" id="KW-1185">Reference proteome</keyword>
<dbReference type="InterPro" id="IPR048897">
    <property type="entry name" value="Nol11_C"/>
</dbReference>
<dbReference type="InterPro" id="IPR012584">
    <property type="entry name" value="NOL11_N"/>
</dbReference>